<dbReference type="EMBL" id="CP074694">
    <property type="protein sequence ID" value="QVL32827.1"/>
    <property type="molecule type" value="Genomic_DNA"/>
</dbReference>
<evidence type="ECO:0000313" key="2">
    <source>
        <dbReference type="EMBL" id="QVL32827.1"/>
    </source>
</evidence>
<dbReference type="SUPFAM" id="SSF53067">
    <property type="entry name" value="Actin-like ATPase domain"/>
    <property type="match status" value="1"/>
</dbReference>
<dbReference type="NCBIfam" id="TIGR03123">
    <property type="entry name" value="one_C_unchar_1"/>
    <property type="match status" value="1"/>
</dbReference>
<proteinExistence type="predicted"/>
<accession>A0A8E6EVN3</accession>
<gene>
    <name evidence="2" type="ORF">KIH39_02590</name>
</gene>
<dbReference type="Proteomes" id="UP000676194">
    <property type="component" value="Chromosome"/>
</dbReference>
<name>A0A8E6EVN3_9BACT</name>
<dbReference type="Gene3D" id="3.30.420.190">
    <property type="entry name" value="conserved archaeal protein q6m145"/>
    <property type="match status" value="1"/>
</dbReference>
<evidence type="ECO:0000313" key="3">
    <source>
        <dbReference type="Proteomes" id="UP000676194"/>
    </source>
</evidence>
<dbReference type="KEGG" id="tsph:KIH39_02590"/>
<reference evidence="2" key="1">
    <citation type="submission" date="2021-05" db="EMBL/GenBank/DDBJ databases">
        <title>Complete genome sequence of the cellulolytic planctomycete Telmatocola sphagniphila SP2T and characterization of the first cellulase from planctomycetes.</title>
        <authorList>
            <person name="Rakitin A.L."/>
            <person name="Beletsky A.V."/>
            <person name="Naumoff D.G."/>
            <person name="Kulichevskaya I.S."/>
            <person name="Mardanov A.V."/>
            <person name="Ravin N.V."/>
            <person name="Dedysh S.N."/>
        </authorList>
    </citation>
    <scope>NUCLEOTIDE SEQUENCE</scope>
    <source>
        <strain evidence="2">SP2T</strain>
    </source>
</reference>
<keyword evidence="3" id="KW-1185">Reference proteome</keyword>
<dbReference type="AlphaFoldDB" id="A0A8E6EVN3"/>
<sequence length="333" mass="37117">MNYLGLDIGGANIKIAHSKGRAFTLPFALWKSPKKLHKLLKKAARQMPKYDLVGICMTGESCDCYSTKQEGVNRILDEVLKIFPEEELQIWQVDQGFQTIESARIDYLKTASSNWHALASYCGLIYSDDRSLLIDIGSTTTDIIPILKGKPASRGKTDFERLQSDELVYIGVGRTPLPMLDGQGICREVFATTLDLHLVLEHIEEDPDNFNTADGQPATKREAKSRIAHTLGGDLSTISDKKIAATAQRFYQLQAEGILQGIEKVLARHKAGFTRTILSGSGEFLIRELARHSEFNQRLPQTDFVSLSQLLDQELSSAACAWAITQLLVHFKH</sequence>
<dbReference type="Gene3D" id="3.30.420.40">
    <property type="match status" value="1"/>
</dbReference>
<protein>
    <recommendedName>
        <fullName evidence="1">Hydantoinase A/oxoprolinase domain-containing protein</fullName>
    </recommendedName>
</protein>
<dbReference type="InterPro" id="IPR002821">
    <property type="entry name" value="Hydantoinase_A"/>
</dbReference>
<dbReference type="Pfam" id="PF01968">
    <property type="entry name" value="Hydantoinase_A"/>
    <property type="match status" value="1"/>
</dbReference>
<feature type="domain" description="Hydantoinase A/oxoprolinase" evidence="1">
    <location>
        <begin position="53"/>
        <end position="301"/>
    </location>
</feature>
<dbReference type="RefSeq" id="WP_213497717.1">
    <property type="nucleotide sequence ID" value="NZ_CP074694.1"/>
</dbReference>
<dbReference type="InterPro" id="IPR043129">
    <property type="entry name" value="ATPase_NBD"/>
</dbReference>
<organism evidence="2 3">
    <name type="scientific">Telmatocola sphagniphila</name>
    <dbReference type="NCBI Taxonomy" id="1123043"/>
    <lineage>
        <taxon>Bacteria</taxon>
        <taxon>Pseudomonadati</taxon>
        <taxon>Planctomycetota</taxon>
        <taxon>Planctomycetia</taxon>
        <taxon>Gemmatales</taxon>
        <taxon>Gemmataceae</taxon>
    </lineage>
</organism>
<dbReference type="GO" id="GO:0016787">
    <property type="term" value="F:hydrolase activity"/>
    <property type="evidence" value="ECO:0007669"/>
    <property type="project" value="InterPro"/>
</dbReference>
<evidence type="ECO:0000259" key="1">
    <source>
        <dbReference type="Pfam" id="PF01968"/>
    </source>
</evidence>
<dbReference type="InterPro" id="IPR002756">
    <property type="entry name" value="MfnF"/>
</dbReference>